<dbReference type="Proteomes" id="UP000323732">
    <property type="component" value="Unassembled WGS sequence"/>
</dbReference>
<evidence type="ECO:0000313" key="2">
    <source>
        <dbReference type="Proteomes" id="UP000323732"/>
    </source>
</evidence>
<dbReference type="CDD" id="cd00229">
    <property type="entry name" value="SGNH_hydrolase"/>
    <property type="match status" value="1"/>
</dbReference>
<dbReference type="Gene3D" id="3.40.50.1110">
    <property type="entry name" value="SGNH hydrolase"/>
    <property type="match status" value="1"/>
</dbReference>
<protein>
    <submittedName>
        <fullName evidence="1">SGNH/GDSL hydrolase family protein</fullName>
    </submittedName>
</protein>
<reference evidence="1 2" key="1">
    <citation type="submission" date="2019-08" db="EMBL/GenBank/DDBJ databases">
        <title>Bacillus genomes from the desert of Cuatro Cienegas, Coahuila.</title>
        <authorList>
            <person name="Olmedo-Alvarez G."/>
        </authorList>
    </citation>
    <scope>NUCLEOTIDE SEQUENCE [LARGE SCALE GENOMIC DNA]</scope>
    <source>
        <strain evidence="1 2">CH37_1T</strain>
    </source>
</reference>
<organism evidence="1 2">
    <name type="scientific">Bacillus infantis</name>
    <dbReference type="NCBI Taxonomy" id="324767"/>
    <lineage>
        <taxon>Bacteria</taxon>
        <taxon>Bacillati</taxon>
        <taxon>Bacillota</taxon>
        <taxon>Bacilli</taxon>
        <taxon>Bacillales</taxon>
        <taxon>Bacillaceae</taxon>
        <taxon>Bacillus</taxon>
    </lineage>
</organism>
<comment type="caution">
    <text evidence="1">The sequence shown here is derived from an EMBL/GenBank/DDBJ whole genome shotgun (WGS) entry which is preliminary data.</text>
</comment>
<dbReference type="InterPro" id="IPR036514">
    <property type="entry name" value="SGNH_hydro_sf"/>
</dbReference>
<gene>
    <name evidence="1" type="ORF">FZD47_10720</name>
</gene>
<keyword evidence="1" id="KW-0378">Hydrolase</keyword>
<accession>A0A5D4SKG8</accession>
<evidence type="ECO:0000313" key="1">
    <source>
        <dbReference type="EMBL" id="TYS63967.1"/>
    </source>
</evidence>
<proteinExistence type="predicted"/>
<name>A0A5D4SKG8_9BACI</name>
<sequence length="260" mass="29173">MKALFTSLLAVLCMTILILGNLHWNDKTISAVDNTGTTPKEETKEPASEKLTDLSKEQLLSLADNWPEESKSLLSMAYDEERPFKIAAAGSEVISSKWADIIEEKIQGSFGDMVAFTAKGYPETSAEFVEEGLAAEISSEKPDMVILEPFTLNDNGMVVIEESLENITSIIKEVKQDNPSVVFVLQPPYPLYNANFYPVQVDALKVYAEDNGFVYLDHWAAWPDYRTEDIKKYMVKDLSEPDEEGYELWAGFVGDYLVNN</sequence>
<dbReference type="EMBL" id="VTES01000003">
    <property type="protein sequence ID" value="TYS63967.1"/>
    <property type="molecule type" value="Genomic_DNA"/>
</dbReference>
<dbReference type="GO" id="GO:0016787">
    <property type="term" value="F:hydrolase activity"/>
    <property type="evidence" value="ECO:0007669"/>
    <property type="project" value="UniProtKB-KW"/>
</dbReference>
<dbReference type="SUPFAM" id="SSF52266">
    <property type="entry name" value="SGNH hydrolase"/>
    <property type="match status" value="1"/>
</dbReference>
<dbReference type="AlphaFoldDB" id="A0A5D4SKG8"/>
<dbReference type="RefSeq" id="WP_148949841.1">
    <property type="nucleotide sequence ID" value="NZ_VTES01000003.1"/>
</dbReference>